<dbReference type="Proteomes" id="UP000199450">
    <property type="component" value="Unassembled WGS sequence"/>
</dbReference>
<protein>
    <submittedName>
        <fullName evidence="1">Nucleoside-diphosphate-sugar epimerase</fullName>
    </submittedName>
</protein>
<dbReference type="OrthoDB" id="751203at2"/>
<dbReference type="RefSeq" id="WP_089999108.1">
    <property type="nucleotide sequence ID" value="NZ_FOBV01000002.1"/>
</dbReference>
<dbReference type="AlphaFoldDB" id="A0A1H7XKI0"/>
<evidence type="ECO:0000313" key="2">
    <source>
        <dbReference type="Proteomes" id="UP000199450"/>
    </source>
</evidence>
<sequence length="254" mass="29487">MRKIGIIGFGWLGSRIAQDIKENFEIYTTTRSQEKLQQIESEGFYVELAVFDDAEKNSPGRCWSIAPELDAIIITVPFSERRASRQSLQLKLSKLFSFIENYKKQIFFTSSTSIYPDEPRTFTEEMVLPQNVFIENLMRKAFPQINILRLGGLMGDSRLLKNFNISDLDAVVNHIHFKDISTIIQLMIEREVHSKIYNVVAPLHPAKREVIAAQNNISLKEIQYDKKQRIISSEKLISELDFTFEHPDPKYFHI</sequence>
<keyword evidence="2" id="KW-1185">Reference proteome</keyword>
<dbReference type="STRING" id="295069.SAMN05421856_102464"/>
<accession>A0A1H7XKI0</accession>
<evidence type="ECO:0000313" key="1">
    <source>
        <dbReference type="EMBL" id="SEM33519.1"/>
    </source>
</evidence>
<dbReference type="Gene3D" id="3.40.50.720">
    <property type="entry name" value="NAD(P)-binding Rossmann-like Domain"/>
    <property type="match status" value="1"/>
</dbReference>
<dbReference type="InterPro" id="IPR036291">
    <property type="entry name" value="NAD(P)-bd_dom_sf"/>
</dbReference>
<organism evidence="1 2">
    <name type="scientific">Chryseobacterium taichungense</name>
    <dbReference type="NCBI Taxonomy" id="295069"/>
    <lineage>
        <taxon>Bacteria</taxon>
        <taxon>Pseudomonadati</taxon>
        <taxon>Bacteroidota</taxon>
        <taxon>Flavobacteriia</taxon>
        <taxon>Flavobacteriales</taxon>
        <taxon>Weeksellaceae</taxon>
        <taxon>Chryseobacterium group</taxon>
        <taxon>Chryseobacterium</taxon>
    </lineage>
</organism>
<name>A0A1H7XKI0_9FLAO</name>
<proteinExistence type="predicted"/>
<reference evidence="2" key="1">
    <citation type="submission" date="2016-10" db="EMBL/GenBank/DDBJ databases">
        <authorList>
            <person name="Varghese N."/>
            <person name="Submissions S."/>
        </authorList>
    </citation>
    <scope>NUCLEOTIDE SEQUENCE [LARGE SCALE GENOMIC DNA]</scope>
    <source>
        <strain evidence="2">DSM 17453</strain>
    </source>
</reference>
<gene>
    <name evidence="1" type="ORF">SAMN05421856_102464</name>
</gene>
<dbReference type="SUPFAM" id="SSF51735">
    <property type="entry name" value="NAD(P)-binding Rossmann-fold domains"/>
    <property type="match status" value="1"/>
</dbReference>
<dbReference type="EMBL" id="FOBV01000002">
    <property type="protein sequence ID" value="SEM33519.1"/>
    <property type="molecule type" value="Genomic_DNA"/>
</dbReference>